<feature type="transmembrane region" description="Helical" evidence="1">
    <location>
        <begin position="364"/>
        <end position="388"/>
    </location>
</feature>
<gene>
    <name evidence="2" type="ORF">AAK873_03655</name>
</gene>
<evidence type="ECO:0000313" key="2">
    <source>
        <dbReference type="EMBL" id="MEY8244716.1"/>
    </source>
</evidence>
<dbReference type="Proteomes" id="UP001565200">
    <property type="component" value="Unassembled WGS sequence"/>
</dbReference>
<organism evidence="2 3">
    <name type="scientific">Heminiphilus faecis</name>
    <dbReference type="NCBI Taxonomy" id="2601703"/>
    <lineage>
        <taxon>Bacteria</taxon>
        <taxon>Pseudomonadati</taxon>
        <taxon>Bacteroidota</taxon>
        <taxon>Bacteroidia</taxon>
        <taxon>Bacteroidales</taxon>
        <taxon>Muribaculaceae</taxon>
        <taxon>Heminiphilus</taxon>
    </lineage>
</organism>
<dbReference type="RefSeq" id="WP_369863224.1">
    <property type="nucleotide sequence ID" value="NZ_JBCLPP010000007.1"/>
</dbReference>
<keyword evidence="1" id="KW-1133">Transmembrane helix</keyword>
<keyword evidence="3" id="KW-1185">Reference proteome</keyword>
<dbReference type="EMBL" id="JBCLPP010000007">
    <property type="protein sequence ID" value="MEY8244716.1"/>
    <property type="molecule type" value="Genomic_DNA"/>
</dbReference>
<name>A0ABV4CVJ3_9BACT</name>
<comment type="caution">
    <text evidence="2">The sequence shown here is derived from an EMBL/GenBank/DDBJ whole genome shotgun (WGS) entry which is preliminary data.</text>
</comment>
<feature type="transmembrane region" description="Helical" evidence="1">
    <location>
        <begin position="21"/>
        <end position="40"/>
    </location>
</feature>
<reference evidence="2 3" key="1">
    <citation type="submission" date="2024-03" db="EMBL/GenBank/DDBJ databases">
        <title>Mouse gut bacterial collection (mGBC) of GemPharmatech.</title>
        <authorList>
            <person name="He Y."/>
            <person name="Dong L."/>
            <person name="Wu D."/>
            <person name="Gao X."/>
            <person name="Lin Z."/>
        </authorList>
    </citation>
    <scope>NUCLEOTIDE SEQUENCE [LARGE SCALE GENOMIC DNA]</scope>
    <source>
        <strain evidence="2 3">54-13</strain>
    </source>
</reference>
<evidence type="ECO:0000313" key="3">
    <source>
        <dbReference type="Proteomes" id="UP001565200"/>
    </source>
</evidence>
<keyword evidence="1" id="KW-0812">Transmembrane</keyword>
<accession>A0ABV4CVJ3</accession>
<feature type="transmembrane region" description="Helical" evidence="1">
    <location>
        <begin position="269"/>
        <end position="302"/>
    </location>
</feature>
<proteinExistence type="predicted"/>
<keyword evidence="1" id="KW-0472">Membrane</keyword>
<sequence length="398" mass="43324">MMGNVIWRLLRRNISIGQLAGYALANFAGLAIVITALQFYRDINTVMGRDDSFMSRDYLVVSHKVTGLGGLVGSGASRGFSSDEVADMESRPWVRRVGEFTPATFNVSAAIDMGAGSMSTALFFEAIPDEFLDVPSQDWTFDPEHPEIPIILNKDYLSLYNFGFASSRGLPRLSEAMMGLVPLRVSISGNGHQQWLPARIVGFSSRLNTIAVPEEFMRWANGLYGDTAQPAPSRLIVEVSRPGDPAIKEYLDANGYESADDGADRGKAAYFLAVVTAVVIGVGAVISLLAFFILMLSIYLLLQKNRAKLHDLMQLGYSPVMVSRYYSVIVMAVNAVVLVASLVTMFCVRAMWRGPLDAIGVAPVSPWVSVIVGVAAVSVVTVINIAAIRRKMSAYFRS</sequence>
<feature type="transmembrane region" description="Helical" evidence="1">
    <location>
        <begin position="323"/>
        <end position="352"/>
    </location>
</feature>
<evidence type="ECO:0000256" key="1">
    <source>
        <dbReference type="SAM" id="Phobius"/>
    </source>
</evidence>
<protein>
    <submittedName>
        <fullName evidence="2">ABC transporter permease</fullName>
    </submittedName>
</protein>